<dbReference type="CDD" id="cd21115">
    <property type="entry name" value="legumain_C"/>
    <property type="match status" value="1"/>
</dbReference>
<dbReference type="OrthoDB" id="192611at2759"/>
<keyword evidence="12" id="KW-1185">Reference proteome</keyword>
<dbReference type="PRINTS" id="PR00776">
    <property type="entry name" value="HEMOGLOBNASE"/>
</dbReference>
<gene>
    <name evidence="11" type="ORF">Acr_11g0016100</name>
</gene>
<keyword evidence="4" id="KW-0378">Hydrolase</keyword>
<dbReference type="Gene3D" id="1.10.132.130">
    <property type="match status" value="1"/>
</dbReference>
<dbReference type="InterPro" id="IPR046427">
    <property type="entry name" value="Legumain_prodom_sf"/>
</dbReference>
<reference evidence="11 12" key="1">
    <citation type="submission" date="2019-07" db="EMBL/GenBank/DDBJ databases">
        <title>De Novo Assembly of kiwifruit Actinidia rufa.</title>
        <authorList>
            <person name="Sugita-Konishi S."/>
            <person name="Sato K."/>
            <person name="Mori E."/>
            <person name="Abe Y."/>
            <person name="Kisaki G."/>
            <person name="Hamano K."/>
            <person name="Suezawa K."/>
            <person name="Otani M."/>
            <person name="Fukuda T."/>
            <person name="Manabe T."/>
            <person name="Gomi K."/>
            <person name="Tabuchi M."/>
            <person name="Akimitsu K."/>
            <person name="Kataoka I."/>
        </authorList>
    </citation>
    <scope>NUCLEOTIDE SEQUENCE [LARGE SCALE GENOMIC DNA]</scope>
    <source>
        <strain evidence="12">cv. Fuchu</strain>
    </source>
</reference>
<evidence type="ECO:0000256" key="5">
    <source>
        <dbReference type="ARBA" id="ARBA00022807"/>
    </source>
</evidence>
<evidence type="ECO:0000256" key="2">
    <source>
        <dbReference type="ARBA" id="ARBA00022670"/>
    </source>
</evidence>
<organism evidence="11 12">
    <name type="scientific">Actinidia rufa</name>
    <dbReference type="NCBI Taxonomy" id="165716"/>
    <lineage>
        <taxon>Eukaryota</taxon>
        <taxon>Viridiplantae</taxon>
        <taxon>Streptophyta</taxon>
        <taxon>Embryophyta</taxon>
        <taxon>Tracheophyta</taxon>
        <taxon>Spermatophyta</taxon>
        <taxon>Magnoliopsida</taxon>
        <taxon>eudicotyledons</taxon>
        <taxon>Gunneridae</taxon>
        <taxon>Pentapetalae</taxon>
        <taxon>asterids</taxon>
        <taxon>Ericales</taxon>
        <taxon>Actinidiaceae</taxon>
        <taxon>Actinidia</taxon>
    </lineage>
</organism>
<evidence type="ECO:0000259" key="10">
    <source>
        <dbReference type="Pfam" id="PF20985"/>
    </source>
</evidence>
<dbReference type="Pfam" id="PF01650">
    <property type="entry name" value="Peptidase_C13"/>
    <property type="match status" value="1"/>
</dbReference>
<dbReference type="Pfam" id="PF20985">
    <property type="entry name" value="Legum_prodom"/>
    <property type="match status" value="1"/>
</dbReference>
<keyword evidence="6" id="KW-1015">Disulfide bond</keyword>
<evidence type="ECO:0000256" key="7">
    <source>
        <dbReference type="ARBA" id="ARBA00023180"/>
    </source>
</evidence>
<dbReference type="FunFam" id="1.10.132.130:FF:000001">
    <property type="entry name" value="Vacuolar-processing enzyme beta-isozyme"/>
    <property type="match status" value="1"/>
</dbReference>
<keyword evidence="5" id="KW-0788">Thiol protease</keyword>
<dbReference type="PIRSF" id="PIRSF500139">
    <property type="entry name" value="AE"/>
    <property type="match status" value="1"/>
</dbReference>
<dbReference type="GO" id="GO:0051603">
    <property type="term" value="P:proteolysis involved in protein catabolic process"/>
    <property type="evidence" value="ECO:0007669"/>
    <property type="project" value="InterPro"/>
</dbReference>
<dbReference type="PANTHER" id="PTHR12000">
    <property type="entry name" value="HEMOGLOBINASE FAMILY MEMBER"/>
    <property type="match status" value="1"/>
</dbReference>
<feature type="chain" id="PRO_5029725444" evidence="9">
    <location>
        <begin position="22"/>
        <end position="478"/>
    </location>
</feature>
<comment type="caution">
    <text evidence="11">The sequence shown here is derived from an EMBL/GenBank/DDBJ whole genome shotgun (WGS) entry which is preliminary data.</text>
</comment>
<evidence type="ECO:0000256" key="6">
    <source>
        <dbReference type="ARBA" id="ARBA00023157"/>
    </source>
</evidence>
<dbReference type="FunFam" id="3.40.50.1460:FF:000005">
    <property type="entry name" value="Vacuolar-processing enzyme beta-isozyme"/>
    <property type="match status" value="1"/>
</dbReference>
<dbReference type="AlphaFoldDB" id="A0A7J0FF27"/>
<evidence type="ECO:0000256" key="1">
    <source>
        <dbReference type="ARBA" id="ARBA00009941"/>
    </source>
</evidence>
<name>A0A7J0FF27_9ERIC</name>
<feature type="domain" description="Legumain prodomain" evidence="10">
    <location>
        <begin position="367"/>
        <end position="463"/>
    </location>
</feature>
<dbReference type="GO" id="GO:0004197">
    <property type="term" value="F:cysteine-type endopeptidase activity"/>
    <property type="evidence" value="ECO:0007669"/>
    <property type="project" value="InterPro"/>
</dbReference>
<dbReference type="Gene3D" id="3.40.50.1460">
    <property type="match status" value="1"/>
</dbReference>
<protein>
    <submittedName>
        <fullName evidence="11">Gamma vacuolar processing enzyme</fullName>
    </submittedName>
</protein>
<dbReference type="InterPro" id="IPR001096">
    <property type="entry name" value="Peptidase_C13"/>
</dbReference>
<dbReference type="PANTHER" id="PTHR12000:SF50">
    <property type="entry name" value="VACUOLAR-PROCESSING ENZYME GAMMA-ISOZYME"/>
    <property type="match status" value="1"/>
</dbReference>
<dbReference type="Proteomes" id="UP000585474">
    <property type="component" value="Unassembled WGS sequence"/>
</dbReference>
<dbReference type="InterPro" id="IPR043577">
    <property type="entry name" value="AE"/>
</dbReference>
<accession>A0A7J0FF27</accession>
<dbReference type="GO" id="GO:0005773">
    <property type="term" value="C:vacuole"/>
    <property type="evidence" value="ECO:0007669"/>
    <property type="project" value="GOC"/>
</dbReference>
<keyword evidence="7" id="KW-0325">Glycoprotein</keyword>
<evidence type="ECO:0000256" key="8">
    <source>
        <dbReference type="PIRSR" id="PIRSR019663-1"/>
    </source>
</evidence>
<keyword evidence="3 9" id="KW-0732">Signal</keyword>
<evidence type="ECO:0000256" key="4">
    <source>
        <dbReference type="ARBA" id="ARBA00022801"/>
    </source>
</evidence>
<evidence type="ECO:0000256" key="9">
    <source>
        <dbReference type="SAM" id="SignalP"/>
    </source>
</evidence>
<keyword evidence="2" id="KW-0645">Protease</keyword>
<evidence type="ECO:0000313" key="11">
    <source>
        <dbReference type="EMBL" id="GFY97304.1"/>
    </source>
</evidence>
<feature type="active site" description="Nucleophile" evidence="8">
    <location>
        <position position="216"/>
    </location>
</feature>
<feature type="active site" evidence="8">
    <location>
        <position position="174"/>
    </location>
</feature>
<proteinExistence type="inferred from homology"/>
<comment type="similarity">
    <text evidence="1">Belongs to the peptidase C13 family.</text>
</comment>
<feature type="signal peptide" evidence="9">
    <location>
        <begin position="1"/>
        <end position="21"/>
    </location>
</feature>
<evidence type="ECO:0000313" key="12">
    <source>
        <dbReference type="Proteomes" id="UP000585474"/>
    </source>
</evidence>
<sequence length="478" mass="53355">MTSYSIGTLLFLGLLRFSLESGELGGHLFKLSSEETESIHAGTQSVGNIHDVKGTRWAVLIAGSRGYENYRHQADVCHAYQILRKGGLKDENIIVFMYDDIAFSVYNPRPGIIINRPEGEDVYEGVPKDYTGHDANVNNLFAVMLANKTALTGGSGKVLDSGPEDHIFIFYTDHGSPGVIGMPCDEYLYAKDLIDVLKKKHDSKTFKSMVFYLEACESGSIFEGLLPKGLNIYATTAANAVEDSYGTYCPYDYPGIAPLYDTCLGDLYSVSWMEDRFAVLYSQVRRRTASENLDKGSHVMMYGNVNLGKKSLNSYLGTNPVNNNYSLSLDTIPQRQFLRPLANMRQTSFTTGTRAPRGSQKKLEAQKQLRDEINLRMRIDQSMMFIAELLFQSENGLRMLETVRPTGQPLVDDWSCFKTLVRTYEEHCGSLSRYGMRYMRAIANMCNAGVKVEQMAIASARACVMNPLVHAPAPSIIH</sequence>
<dbReference type="PIRSF" id="PIRSF019663">
    <property type="entry name" value="Legumain"/>
    <property type="match status" value="1"/>
</dbReference>
<dbReference type="GO" id="GO:0006624">
    <property type="term" value="P:vacuolar protein processing"/>
    <property type="evidence" value="ECO:0007669"/>
    <property type="project" value="TreeGrafter"/>
</dbReference>
<evidence type="ECO:0000256" key="3">
    <source>
        <dbReference type="ARBA" id="ARBA00022729"/>
    </source>
</evidence>
<dbReference type="EMBL" id="BJWL01000011">
    <property type="protein sequence ID" value="GFY97304.1"/>
    <property type="molecule type" value="Genomic_DNA"/>
</dbReference>
<dbReference type="InterPro" id="IPR048501">
    <property type="entry name" value="Legum_prodom"/>
</dbReference>